<evidence type="ECO:0000313" key="8">
    <source>
        <dbReference type="EMBL" id="KAG2213568.1"/>
    </source>
</evidence>
<feature type="compositionally biased region" description="Polar residues" evidence="6">
    <location>
        <begin position="607"/>
        <end position="622"/>
    </location>
</feature>
<dbReference type="GO" id="GO:0000978">
    <property type="term" value="F:RNA polymerase II cis-regulatory region sequence-specific DNA binding"/>
    <property type="evidence" value="ECO:0007669"/>
    <property type="project" value="TreeGrafter"/>
</dbReference>
<dbReference type="AlphaFoldDB" id="A0A8H7RPR6"/>
<evidence type="ECO:0000256" key="6">
    <source>
        <dbReference type="SAM" id="MobiDB-lite"/>
    </source>
</evidence>
<dbReference type="InterPro" id="IPR036388">
    <property type="entry name" value="WH-like_DNA-bd_sf"/>
</dbReference>
<feature type="region of interest" description="Disordered" evidence="6">
    <location>
        <begin position="408"/>
        <end position="442"/>
    </location>
</feature>
<feature type="compositionally biased region" description="Low complexity" evidence="6">
    <location>
        <begin position="522"/>
        <end position="553"/>
    </location>
</feature>
<evidence type="ECO:0000256" key="1">
    <source>
        <dbReference type="ARBA" id="ARBA00023015"/>
    </source>
</evidence>
<gene>
    <name evidence="8" type="ORF">INT46_002274</name>
</gene>
<protein>
    <recommendedName>
        <fullName evidence="7">Fork-head domain-containing protein</fullName>
    </recommendedName>
</protein>
<dbReference type="InterPro" id="IPR001766">
    <property type="entry name" value="Fork_head_dom"/>
</dbReference>
<dbReference type="Proteomes" id="UP000650833">
    <property type="component" value="Unassembled WGS sequence"/>
</dbReference>
<feature type="compositionally biased region" description="Gly residues" evidence="6">
    <location>
        <begin position="279"/>
        <end position="288"/>
    </location>
</feature>
<feature type="region of interest" description="Disordered" evidence="6">
    <location>
        <begin position="482"/>
        <end position="622"/>
    </location>
</feature>
<keyword evidence="2 5" id="KW-0238">DNA-binding</keyword>
<comment type="subcellular location">
    <subcellularLocation>
        <location evidence="5">Nucleus</location>
    </subcellularLocation>
</comment>
<evidence type="ECO:0000313" key="9">
    <source>
        <dbReference type="Proteomes" id="UP000650833"/>
    </source>
</evidence>
<dbReference type="PRINTS" id="PR00053">
    <property type="entry name" value="FORKHEAD"/>
</dbReference>
<feature type="region of interest" description="Disordered" evidence="6">
    <location>
        <begin position="250"/>
        <end position="307"/>
    </location>
</feature>
<feature type="domain" description="Fork-head" evidence="7">
    <location>
        <begin position="165"/>
        <end position="242"/>
    </location>
</feature>
<evidence type="ECO:0000256" key="5">
    <source>
        <dbReference type="PROSITE-ProRule" id="PRU00089"/>
    </source>
</evidence>
<dbReference type="GO" id="GO:0000981">
    <property type="term" value="F:DNA-binding transcription factor activity, RNA polymerase II-specific"/>
    <property type="evidence" value="ECO:0007669"/>
    <property type="project" value="TreeGrafter"/>
</dbReference>
<dbReference type="PANTHER" id="PTHR46078">
    <property type="entry name" value="FORKHEAD BOX PROTEIN J2 FAMILY MEMBER"/>
    <property type="match status" value="1"/>
</dbReference>
<keyword evidence="1" id="KW-0805">Transcription regulation</keyword>
<feature type="compositionally biased region" description="Low complexity" evidence="6">
    <location>
        <begin position="289"/>
        <end position="301"/>
    </location>
</feature>
<organism evidence="8 9">
    <name type="scientific">Mucor plumbeus</name>
    <dbReference type="NCBI Taxonomy" id="97098"/>
    <lineage>
        <taxon>Eukaryota</taxon>
        <taxon>Fungi</taxon>
        <taxon>Fungi incertae sedis</taxon>
        <taxon>Mucoromycota</taxon>
        <taxon>Mucoromycotina</taxon>
        <taxon>Mucoromycetes</taxon>
        <taxon>Mucorales</taxon>
        <taxon>Mucorineae</taxon>
        <taxon>Mucoraceae</taxon>
        <taxon>Mucor</taxon>
    </lineage>
</organism>
<dbReference type="GO" id="GO:0005634">
    <property type="term" value="C:nucleus"/>
    <property type="evidence" value="ECO:0007669"/>
    <property type="project" value="UniProtKB-SubCell"/>
</dbReference>
<keyword evidence="4 5" id="KW-0539">Nucleus</keyword>
<feature type="compositionally biased region" description="Polar residues" evidence="6">
    <location>
        <begin position="130"/>
        <end position="140"/>
    </location>
</feature>
<comment type="caution">
    <text evidence="8">The sequence shown here is derived from an EMBL/GenBank/DDBJ whole genome shotgun (WGS) entry which is preliminary data.</text>
</comment>
<sequence>MTELQNITNNTYNSSYDWFDRNIHSSNNNNNNNYSNLPTTTSTSTTVTTAQLPPINFNHIMNSEGGIAYPMDDNPSSRRSTMPYAANTPNASSSWINNNNSHPTNTSGYSPKDSCDLSYNGEDDYHHNHGQPTPSPSASTERSKSKKHRTPSTKDIHVERNTEGKPPYSYATLIKYAIENSQRKKLTLSEIYQWVIDHYPYYGSAGTGWKNSIRHNLSLNKSFVRVPRPINEPGKGSYWQVDYRAAEAEARSKSTMAVRGRANRSGSDPANNPYRPDGGAWGPFGGGNNNNSPFGSNNGNSQRFHRDSRSLSMDSNMNTKVFPHQQLSATASSSSTSSSIGHNYNNASYYNHSSYAYGNGTTTAASNAGLRHVNNNRNSAEFPRGSSYLPGNYDIYATASGAEVHHQYQNHHHNSSHHSQQQQQHNHHSHHSQQHNRIPPQQQNHASINSIYDHHNGSNHSPYGSMYSPSAVAAAAGFSSYHGHNGGNNSPTTPGGMLQQQQQQQTKTDPSLSGMSMPNANTTTTTTTTTSTTVAATTTDGATTDDTVPANNNNDEENSTNHSFSTPQPHYKRVSSPSGNTNGEKYNSPSPPQPSMDAPRNMKIKTPTCSLSNNEYDWSATI</sequence>
<dbReference type="InterPro" id="IPR036390">
    <property type="entry name" value="WH_DNA-bd_sf"/>
</dbReference>
<evidence type="ECO:0000256" key="3">
    <source>
        <dbReference type="ARBA" id="ARBA00023163"/>
    </source>
</evidence>
<feature type="region of interest" description="Disordered" evidence="6">
    <location>
        <begin position="68"/>
        <end position="165"/>
    </location>
</feature>
<dbReference type="SUPFAM" id="SSF46785">
    <property type="entry name" value="Winged helix' DNA-binding domain"/>
    <property type="match status" value="1"/>
</dbReference>
<keyword evidence="3" id="KW-0804">Transcription</keyword>
<evidence type="ECO:0000259" key="7">
    <source>
        <dbReference type="PROSITE" id="PS50039"/>
    </source>
</evidence>
<feature type="compositionally biased region" description="Basic and acidic residues" evidence="6">
    <location>
        <begin position="152"/>
        <end position="163"/>
    </location>
</feature>
<proteinExistence type="predicted"/>
<feature type="compositionally biased region" description="Polar residues" evidence="6">
    <location>
        <begin position="575"/>
        <end position="588"/>
    </location>
</feature>
<evidence type="ECO:0000256" key="2">
    <source>
        <dbReference type="ARBA" id="ARBA00023125"/>
    </source>
</evidence>
<dbReference type="PROSITE" id="PS50039">
    <property type="entry name" value="FORK_HEAD_3"/>
    <property type="match status" value="1"/>
</dbReference>
<reference evidence="8" key="1">
    <citation type="submission" date="2020-12" db="EMBL/GenBank/DDBJ databases">
        <title>Metabolic potential, ecology and presence of endohyphal bacteria is reflected in genomic diversity of Mucoromycotina.</title>
        <authorList>
            <person name="Muszewska A."/>
            <person name="Okrasinska A."/>
            <person name="Steczkiewicz K."/>
            <person name="Drgas O."/>
            <person name="Orlowska M."/>
            <person name="Perlinska-Lenart U."/>
            <person name="Aleksandrzak-Piekarczyk T."/>
            <person name="Szatraj K."/>
            <person name="Zielenkiewicz U."/>
            <person name="Pilsyk S."/>
            <person name="Malc E."/>
            <person name="Mieczkowski P."/>
            <person name="Kruszewska J.S."/>
            <person name="Biernat P."/>
            <person name="Pawlowska J."/>
        </authorList>
    </citation>
    <scope>NUCLEOTIDE SEQUENCE</scope>
    <source>
        <strain evidence="8">CBS 226.32</strain>
    </source>
</reference>
<dbReference type="Gene3D" id="1.10.10.10">
    <property type="entry name" value="Winged helix-like DNA-binding domain superfamily/Winged helix DNA-binding domain"/>
    <property type="match status" value="1"/>
</dbReference>
<dbReference type="InterPro" id="IPR045912">
    <property type="entry name" value="FOXJ2/3-like"/>
</dbReference>
<dbReference type="InterPro" id="IPR030456">
    <property type="entry name" value="TF_fork_head_CS_2"/>
</dbReference>
<feature type="compositionally biased region" description="Basic residues" evidence="6">
    <location>
        <begin position="425"/>
        <end position="434"/>
    </location>
</feature>
<dbReference type="Pfam" id="PF00250">
    <property type="entry name" value="Forkhead"/>
    <property type="match status" value="1"/>
</dbReference>
<keyword evidence="9" id="KW-1185">Reference proteome</keyword>
<dbReference type="OrthoDB" id="5954824at2759"/>
<dbReference type="PROSITE" id="PS00658">
    <property type="entry name" value="FORK_HEAD_2"/>
    <property type="match status" value="1"/>
</dbReference>
<feature type="compositionally biased region" description="Polar residues" evidence="6">
    <location>
        <begin position="506"/>
        <end position="521"/>
    </location>
</feature>
<dbReference type="SMART" id="SM00339">
    <property type="entry name" value="FH"/>
    <property type="match status" value="1"/>
</dbReference>
<dbReference type="FunFam" id="1.10.10.10:FF:000135">
    <property type="entry name" value="forkhead box protein G1"/>
    <property type="match status" value="1"/>
</dbReference>
<dbReference type="PROSITE" id="PS00657">
    <property type="entry name" value="FORK_HEAD_1"/>
    <property type="match status" value="1"/>
</dbReference>
<name>A0A8H7RPR6_9FUNG</name>
<feature type="compositionally biased region" description="Low complexity" evidence="6">
    <location>
        <begin position="487"/>
        <end position="505"/>
    </location>
</feature>
<feature type="compositionally biased region" description="Low complexity" evidence="6">
    <location>
        <begin position="90"/>
        <end position="101"/>
    </location>
</feature>
<feature type="DNA-binding region" description="Fork-head" evidence="5">
    <location>
        <begin position="165"/>
        <end position="242"/>
    </location>
</feature>
<dbReference type="InterPro" id="IPR018122">
    <property type="entry name" value="TF_fork_head_CS_1"/>
</dbReference>
<accession>A0A8H7RPR6</accession>
<evidence type="ECO:0000256" key="4">
    <source>
        <dbReference type="ARBA" id="ARBA00023242"/>
    </source>
</evidence>
<dbReference type="EMBL" id="JAEPRC010000036">
    <property type="protein sequence ID" value="KAG2213568.1"/>
    <property type="molecule type" value="Genomic_DNA"/>
</dbReference>
<dbReference type="CDD" id="cd00059">
    <property type="entry name" value="FH_FOX"/>
    <property type="match status" value="1"/>
</dbReference>
<dbReference type="PANTHER" id="PTHR46078:SF2">
    <property type="entry name" value="FORK-HEAD DOMAIN-CONTAINING PROTEIN"/>
    <property type="match status" value="1"/>
</dbReference>